<gene>
    <name evidence="7" type="primary">pgrR_3</name>
    <name evidence="7" type="ORF">LMG26411_02223</name>
</gene>
<dbReference type="PANTHER" id="PTHR30537">
    <property type="entry name" value="HTH-TYPE TRANSCRIPTIONAL REGULATOR"/>
    <property type="match status" value="1"/>
</dbReference>
<dbReference type="Pfam" id="PF03466">
    <property type="entry name" value="LysR_substrate"/>
    <property type="match status" value="1"/>
</dbReference>
<dbReference type="Gene3D" id="3.40.190.290">
    <property type="match status" value="1"/>
</dbReference>
<evidence type="ECO:0000259" key="6">
    <source>
        <dbReference type="PROSITE" id="PS50931"/>
    </source>
</evidence>
<feature type="region of interest" description="Disordered" evidence="5">
    <location>
        <begin position="1"/>
        <end position="23"/>
    </location>
</feature>
<dbReference type="Pfam" id="PF00126">
    <property type="entry name" value="HTH_1"/>
    <property type="match status" value="1"/>
</dbReference>
<sequence length="317" mass="35025">MPFGVSSNVATTDGMSMTPEDSEDAMDWRDWENFCRVVEAGSFTAAGSKAGLPKSSVSASVTRLERQIGVRLLERTTRRVRVTEAGEVLYARSSPLLSALRDVAADAKSTTPEVRGTLRISAPYESGWLHLSPALAELLRKYPDLRVEIDESRVVPDLVEQGYDVAFVRTTTQLPGSSMVSRRVVAMDRAFYASAALCKARGFPEWPQDLEAWPAIAEPDDQFWEFCKDGKEVERVCVQPRMRTSNGEMRARAAIDGLGVARCASSFVETYLRRGELVRVLPSFTSTPSRIYALTPARRLMPPKVRALLDAVGSVNE</sequence>
<comment type="similarity">
    <text evidence="1">Belongs to the LysR transcriptional regulatory family.</text>
</comment>
<name>A0ABM8TG00_9BURK</name>
<dbReference type="EMBL" id="CAJPVI010000011">
    <property type="protein sequence ID" value="CAG2142494.1"/>
    <property type="molecule type" value="Genomic_DNA"/>
</dbReference>
<dbReference type="InterPro" id="IPR058163">
    <property type="entry name" value="LysR-type_TF_proteobact-type"/>
</dbReference>
<organism evidence="7 8">
    <name type="scientific">Cupriavidus numazuensis</name>
    <dbReference type="NCBI Taxonomy" id="221992"/>
    <lineage>
        <taxon>Bacteria</taxon>
        <taxon>Pseudomonadati</taxon>
        <taxon>Pseudomonadota</taxon>
        <taxon>Betaproteobacteria</taxon>
        <taxon>Burkholderiales</taxon>
        <taxon>Burkholderiaceae</taxon>
        <taxon>Cupriavidus</taxon>
    </lineage>
</organism>
<evidence type="ECO:0000313" key="8">
    <source>
        <dbReference type="Proteomes" id="UP000672657"/>
    </source>
</evidence>
<proteinExistence type="inferred from homology"/>
<keyword evidence="4" id="KW-0804">Transcription</keyword>
<dbReference type="SUPFAM" id="SSF46785">
    <property type="entry name" value="Winged helix' DNA-binding domain"/>
    <property type="match status" value="1"/>
</dbReference>
<evidence type="ECO:0000313" key="7">
    <source>
        <dbReference type="EMBL" id="CAG2142494.1"/>
    </source>
</evidence>
<keyword evidence="3" id="KW-0238">DNA-binding</keyword>
<evidence type="ECO:0000256" key="5">
    <source>
        <dbReference type="SAM" id="MobiDB-lite"/>
    </source>
</evidence>
<comment type="caution">
    <text evidence="7">The sequence shown here is derived from an EMBL/GenBank/DDBJ whole genome shotgun (WGS) entry which is preliminary data.</text>
</comment>
<evidence type="ECO:0000256" key="2">
    <source>
        <dbReference type="ARBA" id="ARBA00023015"/>
    </source>
</evidence>
<keyword evidence="2" id="KW-0805">Transcription regulation</keyword>
<evidence type="ECO:0000256" key="4">
    <source>
        <dbReference type="ARBA" id="ARBA00023163"/>
    </source>
</evidence>
<reference evidence="7 8" key="1">
    <citation type="submission" date="2021-03" db="EMBL/GenBank/DDBJ databases">
        <authorList>
            <person name="Peeters C."/>
        </authorList>
    </citation>
    <scope>NUCLEOTIDE SEQUENCE [LARGE SCALE GENOMIC DNA]</scope>
    <source>
        <strain evidence="7 8">LMG 26411</strain>
    </source>
</reference>
<dbReference type="Proteomes" id="UP000672657">
    <property type="component" value="Unassembled WGS sequence"/>
</dbReference>
<feature type="compositionally biased region" description="Polar residues" evidence="5">
    <location>
        <begin position="1"/>
        <end position="15"/>
    </location>
</feature>
<dbReference type="Gene3D" id="1.10.10.10">
    <property type="entry name" value="Winged helix-like DNA-binding domain superfamily/Winged helix DNA-binding domain"/>
    <property type="match status" value="1"/>
</dbReference>
<dbReference type="PROSITE" id="PS50931">
    <property type="entry name" value="HTH_LYSR"/>
    <property type="match status" value="1"/>
</dbReference>
<accession>A0ABM8TG00</accession>
<dbReference type="InterPro" id="IPR005119">
    <property type="entry name" value="LysR_subst-bd"/>
</dbReference>
<dbReference type="InterPro" id="IPR000847">
    <property type="entry name" value="LysR_HTH_N"/>
</dbReference>
<dbReference type="SUPFAM" id="SSF53850">
    <property type="entry name" value="Periplasmic binding protein-like II"/>
    <property type="match status" value="1"/>
</dbReference>
<dbReference type="PANTHER" id="PTHR30537:SF81">
    <property type="entry name" value="TRANSCRIPTIONAL REGULATOR-RELATED"/>
    <property type="match status" value="1"/>
</dbReference>
<keyword evidence="8" id="KW-1185">Reference proteome</keyword>
<evidence type="ECO:0000256" key="3">
    <source>
        <dbReference type="ARBA" id="ARBA00023125"/>
    </source>
</evidence>
<feature type="domain" description="HTH lysR-type" evidence="6">
    <location>
        <begin position="26"/>
        <end position="83"/>
    </location>
</feature>
<dbReference type="InterPro" id="IPR036388">
    <property type="entry name" value="WH-like_DNA-bd_sf"/>
</dbReference>
<evidence type="ECO:0000256" key="1">
    <source>
        <dbReference type="ARBA" id="ARBA00009437"/>
    </source>
</evidence>
<dbReference type="CDD" id="cd08422">
    <property type="entry name" value="PBP2_CrgA_like"/>
    <property type="match status" value="1"/>
</dbReference>
<protein>
    <submittedName>
        <fullName evidence="7">HTH-type transcriptional regulator PgrR</fullName>
    </submittedName>
</protein>
<dbReference type="InterPro" id="IPR036390">
    <property type="entry name" value="WH_DNA-bd_sf"/>
</dbReference>